<evidence type="ECO:0000313" key="2">
    <source>
        <dbReference type="Proteomes" id="UP000499080"/>
    </source>
</evidence>
<evidence type="ECO:0000313" key="1">
    <source>
        <dbReference type="EMBL" id="GBN58207.1"/>
    </source>
</evidence>
<dbReference type="EMBL" id="BGPR01012890">
    <property type="protein sequence ID" value="GBN58207.1"/>
    <property type="molecule type" value="Genomic_DNA"/>
</dbReference>
<accession>A0A4Y2Q6H7</accession>
<protein>
    <submittedName>
        <fullName evidence="1">Uncharacterized protein</fullName>
    </submittedName>
</protein>
<keyword evidence="2" id="KW-1185">Reference proteome</keyword>
<gene>
    <name evidence="1" type="ORF">AVEN_173682_1</name>
</gene>
<dbReference type="AlphaFoldDB" id="A0A4Y2Q6H7"/>
<proteinExistence type="predicted"/>
<dbReference type="Proteomes" id="UP000499080">
    <property type="component" value="Unassembled WGS sequence"/>
</dbReference>
<reference evidence="1 2" key="1">
    <citation type="journal article" date="2019" name="Sci. Rep.">
        <title>Orb-weaving spider Araneus ventricosus genome elucidates the spidroin gene catalogue.</title>
        <authorList>
            <person name="Kono N."/>
            <person name="Nakamura H."/>
            <person name="Ohtoshi R."/>
            <person name="Moran D.A.P."/>
            <person name="Shinohara A."/>
            <person name="Yoshida Y."/>
            <person name="Fujiwara M."/>
            <person name="Mori M."/>
            <person name="Tomita M."/>
            <person name="Arakawa K."/>
        </authorList>
    </citation>
    <scope>NUCLEOTIDE SEQUENCE [LARGE SCALE GENOMIC DNA]</scope>
</reference>
<organism evidence="1 2">
    <name type="scientific">Araneus ventricosus</name>
    <name type="common">Orbweaver spider</name>
    <name type="synonym">Epeira ventricosa</name>
    <dbReference type="NCBI Taxonomy" id="182803"/>
    <lineage>
        <taxon>Eukaryota</taxon>
        <taxon>Metazoa</taxon>
        <taxon>Ecdysozoa</taxon>
        <taxon>Arthropoda</taxon>
        <taxon>Chelicerata</taxon>
        <taxon>Arachnida</taxon>
        <taxon>Araneae</taxon>
        <taxon>Araneomorphae</taxon>
        <taxon>Entelegynae</taxon>
        <taxon>Araneoidea</taxon>
        <taxon>Araneidae</taxon>
        <taxon>Araneus</taxon>
    </lineage>
</organism>
<comment type="caution">
    <text evidence="1">The sequence shown here is derived from an EMBL/GenBank/DDBJ whole genome shotgun (WGS) entry which is preliminary data.</text>
</comment>
<sequence length="84" mass="9624">MGVDFDGDIVRPSTLPRILSLTSLSQVSHVYKLFGEWRYPHYRARTTINLSHSEFTLKSSKTGLIASSEDFKANHTWTSYRGLF</sequence>
<name>A0A4Y2Q6H7_ARAVE</name>